<evidence type="ECO:0000256" key="4">
    <source>
        <dbReference type="SAM" id="MobiDB-lite"/>
    </source>
</evidence>
<feature type="compositionally biased region" description="Low complexity" evidence="4">
    <location>
        <begin position="146"/>
        <end position="177"/>
    </location>
</feature>
<dbReference type="OrthoDB" id="5877020at2759"/>
<keyword evidence="7" id="KW-1185">Reference proteome</keyword>
<evidence type="ECO:0000313" key="6">
    <source>
        <dbReference type="EMBL" id="PIC50465.1"/>
    </source>
</evidence>
<organism evidence="6 7">
    <name type="scientific">Caenorhabditis nigoni</name>
    <dbReference type="NCBI Taxonomy" id="1611254"/>
    <lineage>
        <taxon>Eukaryota</taxon>
        <taxon>Metazoa</taxon>
        <taxon>Ecdysozoa</taxon>
        <taxon>Nematoda</taxon>
        <taxon>Chromadorea</taxon>
        <taxon>Rhabditida</taxon>
        <taxon>Rhabditina</taxon>
        <taxon>Rhabditomorpha</taxon>
        <taxon>Rhabditoidea</taxon>
        <taxon>Rhabditidae</taxon>
        <taxon>Peloderinae</taxon>
        <taxon>Caenorhabditis</taxon>
    </lineage>
</organism>
<evidence type="ECO:0000313" key="7">
    <source>
        <dbReference type="Proteomes" id="UP000230233"/>
    </source>
</evidence>
<dbReference type="EMBL" id="PDUG01000001">
    <property type="protein sequence ID" value="PIC50465.1"/>
    <property type="molecule type" value="Genomic_DNA"/>
</dbReference>
<dbReference type="PANTHER" id="PTHR21578">
    <property type="entry name" value="PROTEIN CBG03826"/>
    <property type="match status" value="1"/>
</dbReference>
<feature type="compositionally biased region" description="Low complexity" evidence="4">
    <location>
        <begin position="33"/>
        <end position="43"/>
    </location>
</feature>
<feature type="domain" description="RING-type" evidence="5">
    <location>
        <begin position="465"/>
        <end position="511"/>
    </location>
</feature>
<dbReference type="GO" id="GO:0008270">
    <property type="term" value="F:zinc ion binding"/>
    <property type="evidence" value="ECO:0007669"/>
    <property type="project" value="UniProtKB-KW"/>
</dbReference>
<feature type="region of interest" description="Disordered" evidence="4">
    <location>
        <begin position="216"/>
        <end position="321"/>
    </location>
</feature>
<feature type="compositionally biased region" description="Low complexity" evidence="4">
    <location>
        <begin position="544"/>
        <end position="557"/>
    </location>
</feature>
<feature type="compositionally biased region" description="Polar residues" evidence="4">
    <location>
        <begin position="276"/>
        <end position="307"/>
    </location>
</feature>
<feature type="compositionally biased region" description="Acidic residues" evidence="4">
    <location>
        <begin position="222"/>
        <end position="258"/>
    </location>
</feature>
<feature type="region of interest" description="Disordered" evidence="4">
    <location>
        <begin position="29"/>
        <end position="200"/>
    </location>
</feature>
<feature type="region of interest" description="Disordered" evidence="4">
    <location>
        <begin position="530"/>
        <end position="557"/>
    </location>
</feature>
<sequence length="557" mass="62269">MTHLYPMITCLYSIQTSLVCSLSLNTTNHHSPMASTSSAAMSTEEVDEQRRQRIQQEQSDHEFAQRLYQEQFETPPGTPHNQPSSSHFRPPTPPIPSNSRGRRQVGSNQQPRAMNASRRTPTSSADRPARRTTSRGGRGARGGARRGSTSAATTSTRRGTTTRQRGTSNRGAATPPARGRRGRPRTATANISGPQLRFNGDQLELQNGGQRINVTGQAWMPDSDEDSDFEIGDDVDDEIEDEVDDRMDGVEEEEDSDIEIIRTIEPEDRRRRGRNQPANSATARRRANQPTSSATARRRQIQPSTSSAVRRVVNPPAAARRRVNQPAISADYIRSLLNPNLMRDNPRTDPLYRTGRVVPPDDDEEERDWSDLEDIDIGHLDDEEDDLSFSDDDEDDDDDDDLVVDGPIRVARNNIAQPIFEEDAGFYSRELDLWHNDDEFRVPPANIPKQKNGQPVEPDPTWGDCTLCLNPPIKPQGCRKCLQFLGCAHCVRRWHGARASTYERPNCPLCRAEWNCHASGTLMMATIEKNRLKKEEQEKKKKAASTSAAGASTSSVK</sequence>
<accession>A0A2G5VFB1</accession>
<gene>
    <name evidence="6" type="primary">Cni-T24D1.2</name>
    <name evidence="6" type="synonym">Cnig_chr_I.g1349</name>
    <name evidence="6" type="ORF">B9Z55_001349</name>
</gene>
<keyword evidence="1 3" id="KW-0479">Metal-binding</keyword>
<proteinExistence type="predicted"/>
<keyword evidence="1 3" id="KW-0863">Zinc-finger</keyword>
<keyword evidence="2" id="KW-0862">Zinc</keyword>
<feature type="compositionally biased region" description="Acidic residues" evidence="4">
    <location>
        <begin position="360"/>
        <end position="401"/>
    </location>
</feature>
<dbReference type="SUPFAM" id="SSF57850">
    <property type="entry name" value="RING/U-box"/>
    <property type="match status" value="1"/>
</dbReference>
<comment type="caution">
    <text evidence="6">The sequence shown here is derived from an EMBL/GenBank/DDBJ whole genome shotgun (WGS) entry which is preliminary data.</text>
</comment>
<feature type="compositionally biased region" description="Polar residues" evidence="4">
    <location>
        <begin position="105"/>
        <end position="125"/>
    </location>
</feature>
<protein>
    <recommendedName>
        <fullName evidence="5">RING-type domain-containing protein</fullName>
    </recommendedName>
</protein>
<evidence type="ECO:0000256" key="2">
    <source>
        <dbReference type="ARBA" id="ARBA00022833"/>
    </source>
</evidence>
<dbReference type="PANTHER" id="PTHR21578:SF12">
    <property type="entry name" value="RING-TYPE DOMAIN-CONTAINING PROTEIN"/>
    <property type="match status" value="1"/>
</dbReference>
<feature type="compositionally biased region" description="Low complexity" evidence="4">
    <location>
        <begin position="308"/>
        <end position="318"/>
    </location>
</feature>
<dbReference type="STRING" id="1611254.A0A2G5VFB1"/>
<evidence type="ECO:0000256" key="3">
    <source>
        <dbReference type="PROSITE-ProRule" id="PRU00175"/>
    </source>
</evidence>
<evidence type="ECO:0000259" key="5">
    <source>
        <dbReference type="PROSITE" id="PS50089"/>
    </source>
</evidence>
<feature type="region of interest" description="Disordered" evidence="4">
    <location>
        <begin position="340"/>
        <end position="401"/>
    </location>
</feature>
<dbReference type="Proteomes" id="UP000230233">
    <property type="component" value="Chromosome I"/>
</dbReference>
<feature type="compositionally biased region" description="Basic and acidic residues" evidence="4">
    <location>
        <begin position="530"/>
        <end position="539"/>
    </location>
</feature>
<name>A0A2G5VFB1_9PELO</name>
<reference evidence="7" key="1">
    <citation type="submission" date="2017-10" db="EMBL/GenBank/DDBJ databases">
        <title>Rapid genome shrinkage in a self-fertile nematode reveals novel sperm competition proteins.</title>
        <authorList>
            <person name="Yin D."/>
            <person name="Schwarz E.M."/>
            <person name="Thomas C.G."/>
            <person name="Felde R.L."/>
            <person name="Korf I.F."/>
            <person name="Cutter A.D."/>
            <person name="Schartner C.M."/>
            <person name="Ralston E.J."/>
            <person name="Meyer B.J."/>
            <person name="Haag E.S."/>
        </authorList>
    </citation>
    <scope>NUCLEOTIDE SEQUENCE [LARGE SCALE GENOMIC DNA]</scope>
    <source>
        <strain evidence="7">JU1422</strain>
    </source>
</reference>
<dbReference type="AlphaFoldDB" id="A0A2G5VFB1"/>
<dbReference type="PROSITE" id="PS50089">
    <property type="entry name" value="ZF_RING_2"/>
    <property type="match status" value="1"/>
</dbReference>
<feature type="compositionally biased region" description="Basic and acidic residues" evidence="4">
    <location>
        <begin position="259"/>
        <end position="270"/>
    </location>
</feature>
<dbReference type="InterPro" id="IPR001841">
    <property type="entry name" value="Znf_RING"/>
</dbReference>
<evidence type="ECO:0000256" key="1">
    <source>
        <dbReference type="ARBA" id="ARBA00022771"/>
    </source>
</evidence>